<evidence type="ECO:0000256" key="1">
    <source>
        <dbReference type="ARBA" id="ARBA00022491"/>
    </source>
</evidence>
<dbReference type="PANTHER" id="PTHR34824:SF1">
    <property type="entry name" value="HEAT-INDUCIBLE TRANSCRIPTION REPRESSOR HRCA"/>
    <property type="match status" value="1"/>
</dbReference>
<dbReference type="InterPro" id="IPR036388">
    <property type="entry name" value="WH-like_DNA-bd_sf"/>
</dbReference>
<protein>
    <submittedName>
        <fullName evidence="7">Heat-inducible transcription repressor HrcA</fullName>
    </submittedName>
</protein>
<reference evidence="7" key="1">
    <citation type="submission" date="2018-06" db="EMBL/GenBank/DDBJ databases">
        <authorList>
            <person name="Zhirakovskaya E."/>
        </authorList>
    </citation>
    <scope>NUCLEOTIDE SEQUENCE</scope>
</reference>
<organism evidence="7">
    <name type="scientific">hydrothermal vent metagenome</name>
    <dbReference type="NCBI Taxonomy" id="652676"/>
    <lineage>
        <taxon>unclassified sequences</taxon>
        <taxon>metagenomes</taxon>
        <taxon>ecological metagenomes</taxon>
    </lineage>
</organism>
<dbReference type="InterPro" id="IPR021153">
    <property type="entry name" value="HrcA_C"/>
</dbReference>
<proteinExistence type="inferred from homology"/>
<evidence type="ECO:0000256" key="2">
    <source>
        <dbReference type="ARBA" id="ARBA00023015"/>
    </source>
</evidence>
<keyword evidence="1" id="KW-0678">Repressor</keyword>
<gene>
    <name evidence="7" type="ORF">MNBD_GAMMA14-131</name>
</gene>
<dbReference type="InterPro" id="IPR005104">
    <property type="entry name" value="WHTH_HrcA_DNA-bd"/>
</dbReference>
<dbReference type="InterPro" id="IPR029016">
    <property type="entry name" value="GAF-like_dom_sf"/>
</dbReference>
<dbReference type="SUPFAM" id="SSF55781">
    <property type="entry name" value="GAF domain-like"/>
    <property type="match status" value="1"/>
</dbReference>
<dbReference type="Gene3D" id="3.30.390.60">
    <property type="entry name" value="Heat-inducible transcription repressor hrca homolog, domain 3"/>
    <property type="match status" value="1"/>
</dbReference>
<dbReference type="Pfam" id="PF03444">
    <property type="entry name" value="WHD_HrcA"/>
    <property type="match status" value="1"/>
</dbReference>
<dbReference type="HAMAP" id="MF_00081">
    <property type="entry name" value="HrcA"/>
    <property type="match status" value="1"/>
</dbReference>
<dbReference type="GO" id="GO:0045892">
    <property type="term" value="P:negative regulation of DNA-templated transcription"/>
    <property type="evidence" value="ECO:0007669"/>
    <property type="project" value="TreeGrafter"/>
</dbReference>
<dbReference type="Pfam" id="PF01628">
    <property type="entry name" value="HrcA"/>
    <property type="match status" value="1"/>
</dbReference>
<dbReference type="InterPro" id="IPR023120">
    <property type="entry name" value="WHTH_transcript_rep_HrcA_IDD"/>
</dbReference>
<evidence type="ECO:0000256" key="4">
    <source>
        <dbReference type="ARBA" id="ARBA00023163"/>
    </source>
</evidence>
<accession>A0A3B0YMY4</accession>
<keyword evidence="3" id="KW-0346">Stress response</keyword>
<dbReference type="NCBIfam" id="TIGR00331">
    <property type="entry name" value="hrcA"/>
    <property type="match status" value="1"/>
</dbReference>
<dbReference type="AlphaFoldDB" id="A0A3B0YMY4"/>
<keyword evidence="4" id="KW-0804">Transcription</keyword>
<evidence type="ECO:0000259" key="5">
    <source>
        <dbReference type="Pfam" id="PF01628"/>
    </source>
</evidence>
<dbReference type="Gene3D" id="3.30.450.40">
    <property type="match status" value="1"/>
</dbReference>
<dbReference type="GO" id="GO:0003677">
    <property type="term" value="F:DNA binding"/>
    <property type="evidence" value="ECO:0007669"/>
    <property type="project" value="InterPro"/>
</dbReference>
<feature type="domain" description="Heat-inducible transcription repressor HrcA C-terminal" evidence="5">
    <location>
        <begin position="107"/>
        <end position="327"/>
    </location>
</feature>
<keyword evidence="2" id="KW-0805">Transcription regulation</keyword>
<feature type="domain" description="Winged helix-turn-helix transcription repressor HrcA DNA-binding" evidence="6">
    <location>
        <begin position="4"/>
        <end position="76"/>
    </location>
</feature>
<dbReference type="Gene3D" id="1.10.10.10">
    <property type="entry name" value="Winged helix-like DNA-binding domain superfamily/Winged helix DNA-binding domain"/>
    <property type="match status" value="1"/>
</dbReference>
<dbReference type="SUPFAM" id="SSF46785">
    <property type="entry name" value="Winged helix' DNA-binding domain"/>
    <property type="match status" value="1"/>
</dbReference>
<sequence>MAAELTERAQYLLKALTERYIRDGHPVGSRTLARDAGLKLSPATVRNVIADLEDLGLVCSPHTSAGRIPTVQGYRLFVDTLLSVRPLEQQTLEEFEENFDIKGDSRDLIEVASGLLSDVTRLAGVVTLPRHEHASLQRVEFLPLSNCKVLAILVISDTEVQNCILSTERDYGAAELQQYSNFLNEQFAGKELQSVRATLVAELRETREDLNRMMTTAMTMADKVLGEAEKGSDYVLAGQTNLMDCDELCNVTSLRQLFEAFDEKREILMLLDQCVENEGVQIFIGEESGYQMLDECSLVTAPYSVDGQVLGVLGVIGPTRMAYERIIPIVDATARILSAALNPRD</sequence>
<dbReference type="PANTHER" id="PTHR34824">
    <property type="entry name" value="HEAT-INDUCIBLE TRANSCRIPTION REPRESSOR HRCA"/>
    <property type="match status" value="1"/>
</dbReference>
<dbReference type="InterPro" id="IPR036390">
    <property type="entry name" value="WH_DNA-bd_sf"/>
</dbReference>
<dbReference type="PIRSF" id="PIRSF005485">
    <property type="entry name" value="HrcA"/>
    <property type="match status" value="1"/>
</dbReference>
<evidence type="ECO:0000313" key="7">
    <source>
        <dbReference type="EMBL" id="VAW82268.1"/>
    </source>
</evidence>
<evidence type="ECO:0000259" key="6">
    <source>
        <dbReference type="Pfam" id="PF03444"/>
    </source>
</evidence>
<evidence type="ECO:0000256" key="3">
    <source>
        <dbReference type="ARBA" id="ARBA00023016"/>
    </source>
</evidence>
<dbReference type="EMBL" id="UOFM01000459">
    <property type="protein sequence ID" value="VAW82268.1"/>
    <property type="molecule type" value="Genomic_DNA"/>
</dbReference>
<dbReference type="InterPro" id="IPR002571">
    <property type="entry name" value="HrcA"/>
</dbReference>
<name>A0A3B0YMY4_9ZZZZ</name>